<proteinExistence type="predicted"/>
<accession>A0A6I4SYY7</accession>
<keyword evidence="2" id="KW-1185">Reference proteome</keyword>
<dbReference type="AlphaFoldDB" id="A0A6I4SYY7"/>
<sequence>MTQHFLAVSPEFSRVCPFKPELMQRPAITVLGIPIAGKRPSRRLRLRDTVCAPAYAEELRVDLNQLYFDYQRLRLQADRSANLQEKQTSGREAATIAGRIWRMQRSMGADAANGWRILEAIGANQAIPPNRIVSECIQVSRHVPGATNGNLE</sequence>
<reference evidence="1 2" key="1">
    <citation type="submission" date="2019-12" db="EMBL/GenBank/DDBJ databases">
        <title>Genomic-based taxomic classification of the family Erythrobacteraceae.</title>
        <authorList>
            <person name="Xu L."/>
        </authorList>
    </citation>
    <scope>NUCLEOTIDE SEQUENCE [LARGE SCALE GENOMIC DNA]</scope>
    <source>
        <strain evidence="1 2">MCCC 1K01500</strain>
    </source>
</reference>
<comment type="caution">
    <text evidence="1">The sequence shown here is derived from an EMBL/GenBank/DDBJ whole genome shotgun (WGS) entry which is preliminary data.</text>
</comment>
<evidence type="ECO:0000313" key="2">
    <source>
        <dbReference type="Proteomes" id="UP000433652"/>
    </source>
</evidence>
<evidence type="ECO:0000313" key="1">
    <source>
        <dbReference type="EMBL" id="MXO61053.1"/>
    </source>
</evidence>
<dbReference type="EMBL" id="WTYM01000058">
    <property type="protein sequence ID" value="MXO61053.1"/>
    <property type="molecule type" value="Genomic_DNA"/>
</dbReference>
<name>A0A6I4SYY7_9SPHN</name>
<gene>
    <name evidence="1" type="ORF">GRI89_16035</name>
</gene>
<protein>
    <submittedName>
        <fullName evidence="1">Uncharacterized protein</fullName>
    </submittedName>
</protein>
<dbReference type="Proteomes" id="UP000433652">
    <property type="component" value="Unassembled WGS sequence"/>
</dbReference>
<organism evidence="1 2">
    <name type="scientific">Croceibacterium salegens</name>
    <dbReference type="NCBI Taxonomy" id="1737568"/>
    <lineage>
        <taxon>Bacteria</taxon>
        <taxon>Pseudomonadati</taxon>
        <taxon>Pseudomonadota</taxon>
        <taxon>Alphaproteobacteria</taxon>
        <taxon>Sphingomonadales</taxon>
        <taxon>Erythrobacteraceae</taxon>
        <taxon>Croceibacterium</taxon>
    </lineage>
</organism>